<dbReference type="GeneID" id="64407368"/>
<dbReference type="AlphaFoldDB" id="A0A3S4UD44"/>
<dbReference type="EC" id="1.3.99.4" evidence="6"/>
<dbReference type="PANTHER" id="PTHR43400:SF10">
    <property type="entry name" value="3-OXOSTEROID 1-DEHYDROGENASE"/>
    <property type="match status" value="1"/>
</dbReference>
<dbReference type="InterPro" id="IPR036188">
    <property type="entry name" value="FAD/NAD-bd_sf"/>
</dbReference>
<organism evidence="6 7">
    <name type="scientific">Arachnia propionica</name>
    <dbReference type="NCBI Taxonomy" id="1750"/>
    <lineage>
        <taxon>Bacteria</taxon>
        <taxon>Bacillati</taxon>
        <taxon>Actinomycetota</taxon>
        <taxon>Actinomycetes</taxon>
        <taxon>Propionibacteriales</taxon>
        <taxon>Propionibacteriaceae</taxon>
        <taxon>Arachnia</taxon>
    </lineage>
</organism>
<evidence type="ECO:0000259" key="5">
    <source>
        <dbReference type="Pfam" id="PF00890"/>
    </source>
</evidence>
<evidence type="ECO:0000256" key="3">
    <source>
        <dbReference type="ARBA" id="ARBA00022827"/>
    </source>
</evidence>
<evidence type="ECO:0000256" key="2">
    <source>
        <dbReference type="ARBA" id="ARBA00022630"/>
    </source>
</evidence>
<keyword evidence="2" id="KW-0285">Flavoprotein</keyword>
<dbReference type="PANTHER" id="PTHR43400">
    <property type="entry name" value="FUMARATE REDUCTASE"/>
    <property type="match status" value="1"/>
</dbReference>
<proteinExistence type="predicted"/>
<evidence type="ECO:0000256" key="4">
    <source>
        <dbReference type="ARBA" id="ARBA00023002"/>
    </source>
</evidence>
<dbReference type="Gene3D" id="3.50.50.60">
    <property type="entry name" value="FAD/NAD(P)-binding domain"/>
    <property type="match status" value="2"/>
</dbReference>
<dbReference type="GO" id="GO:0008202">
    <property type="term" value="P:steroid metabolic process"/>
    <property type="evidence" value="ECO:0007669"/>
    <property type="project" value="UniProtKB-ARBA"/>
</dbReference>
<dbReference type="InterPro" id="IPR050315">
    <property type="entry name" value="FAD-oxidoreductase_2"/>
</dbReference>
<keyword evidence="7" id="KW-1185">Reference proteome</keyword>
<dbReference type="InterPro" id="IPR027477">
    <property type="entry name" value="Succ_DH/fumarate_Rdtase_cat_sf"/>
</dbReference>
<accession>A0A3S4UD44</accession>
<dbReference type="PRINTS" id="PR00411">
    <property type="entry name" value="PNDRDTASEI"/>
</dbReference>
<dbReference type="SUPFAM" id="SSF51905">
    <property type="entry name" value="FAD/NAD(P)-binding domain"/>
    <property type="match status" value="1"/>
</dbReference>
<dbReference type="RefSeq" id="WP_061786803.1">
    <property type="nucleotide sequence ID" value="NZ_LR134406.1"/>
</dbReference>
<evidence type="ECO:0000313" key="6">
    <source>
        <dbReference type="EMBL" id="VEH70613.1"/>
    </source>
</evidence>
<name>A0A3S4UD44_9ACTN</name>
<keyword evidence="4 6" id="KW-0560">Oxidoreductase</keyword>
<keyword evidence="3" id="KW-0274">FAD</keyword>
<evidence type="ECO:0000313" key="7">
    <source>
        <dbReference type="Proteomes" id="UP000273044"/>
    </source>
</evidence>
<protein>
    <submittedName>
        <fullName evidence="6">3-oxosteroid 1-dehydrogenase</fullName>
        <ecNumber evidence="6">1.3.99.4</ecNumber>
    </submittedName>
</protein>
<dbReference type="EMBL" id="LR134406">
    <property type="protein sequence ID" value="VEH70613.1"/>
    <property type="molecule type" value="Genomic_DNA"/>
</dbReference>
<dbReference type="GO" id="GO:0047571">
    <property type="term" value="F:3-oxosteroid 1-dehydrogenase activity"/>
    <property type="evidence" value="ECO:0007669"/>
    <property type="project" value="UniProtKB-EC"/>
</dbReference>
<comment type="cofactor">
    <cofactor evidence="1">
        <name>FAD</name>
        <dbReference type="ChEBI" id="CHEBI:57692"/>
    </cofactor>
</comment>
<dbReference type="Pfam" id="PF00890">
    <property type="entry name" value="FAD_binding_2"/>
    <property type="match status" value="1"/>
</dbReference>
<reference evidence="6 7" key="1">
    <citation type="submission" date="2018-12" db="EMBL/GenBank/DDBJ databases">
        <authorList>
            <consortium name="Pathogen Informatics"/>
        </authorList>
    </citation>
    <scope>NUCLEOTIDE SEQUENCE [LARGE SCALE GENOMIC DNA]</scope>
    <source>
        <strain evidence="6 7">NCTC12967</strain>
    </source>
</reference>
<gene>
    <name evidence="6" type="primary">ksdD</name>
    <name evidence="6" type="ORF">NCTC12967_01915</name>
</gene>
<evidence type="ECO:0000256" key="1">
    <source>
        <dbReference type="ARBA" id="ARBA00001974"/>
    </source>
</evidence>
<dbReference type="SUPFAM" id="SSF56425">
    <property type="entry name" value="Succinate dehydrogenase/fumarate reductase flavoprotein, catalytic domain"/>
    <property type="match status" value="1"/>
</dbReference>
<sequence>MSRKKETQFDLIVLGTGAAGLSTALTASNEGLKVLLLEKTDRFGGTTCRSAGTCWIPGSRYVEEAGITNDLAKAETYLDALVGDKGPKEMWMTYIQTGPRMIDYMERLGIKWIPFPGFVDYYPELEGSGRGYRALEPEPFNGKTLGKIDFSHLRGPLPEFALFGGSLMVRRTEVTKLLHLFDGQDLRERAQAVGTALRLGIAWVWDLLWGWPRGTRVVMGNALIGRLYREYKKHGGTMWLNAVTQRLTIEDGRVTGAVVEYQGIPRELKARKGVVLAAGGFPASPTRRNQYLRKPAAQYTAAAGGSTGDTFALAESAGGTIGPEDENGALWFPSSVGYRPDGSQAVFPHIWDRAKPGMIAVNAAGERFTDEARSYNHFVRGMYESDEAGVPTVPAWLVADHDHMKRYGLGMIYPGLPISRHWFDSGYLFKARTLAELAVRIGVDPRGLEETVRKFNADCALGRDSLFGKGESEYSPQYGDPQATPNVNLGPLKTAPFYAMAVYPTPLSTGRGILINPDGQVLDTDSRPIEGLYAAGSDAQQVFGIQYPGGGCQVGSGMVFGYRIGKHAAGREA</sequence>
<dbReference type="InterPro" id="IPR003953">
    <property type="entry name" value="FAD-dep_OxRdtase_2_FAD-bd"/>
</dbReference>
<dbReference type="Proteomes" id="UP000273044">
    <property type="component" value="Chromosome"/>
</dbReference>
<feature type="domain" description="FAD-dependent oxidoreductase 2 FAD-binding" evidence="5">
    <location>
        <begin position="10"/>
        <end position="553"/>
    </location>
</feature>